<comment type="caution">
    <text evidence="12">The sequence shown here is derived from an EMBL/GenBank/DDBJ whole genome shotgun (WGS) entry which is preliminary data.</text>
</comment>
<dbReference type="InterPro" id="IPR036811">
    <property type="entry name" value="Ubol_cytC_Rdtase_hinge_dom_sf"/>
</dbReference>
<dbReference type="FunFam" id="1.10.287.20:FF:000001">
    <property type="entry name" value="Cytochrome b-c1 complex subunit 6"/>
    <property type="match status" value="1"/>
</dbReference>
<reference evidence="12" key="1">
    <citation type="submission" date="2021-03" db="EMBL/GenBank/DDBJ databases">
        <title>Draft genome sequence of rust myrtle Austropuccinia psidii MF-1, a brazilian biotype.</title>
        <authorList>
            <person name="Quecine M.C."/>
            <person name="Pachon D.M.R."/>
            <person name="Bonatelli M.L."/>
            <person name="Correr F.H."/>
            <person name="Franceschini L.M."/>
            <person name="Leite T.F."/>
            <person name="Margarido G.R.A."/>
            <person name="Almeida C.A."/>
            <person name="Ferrarezi J.A."/>
            <person name="Labate C.A."/>
        </authorList>
    </citation>
    <scope>NUCLEOTIDE SEQUENCE</scope>
    <source>
        <strain evidence="12">MF-1</strain>
    </source>
</reference>
<dbReference type="Gene3D" id="1.10.287.20">
    <property type="entry name" value="Ubiquinol-cytochrome C reductase hinge domain"/>
    <property type="match status" value="1"/>
</dbReference>
<evidence type="ECO:0000256" key="6">
    <source>
        <dbReference type="ARBA" id="ARBA00022982"/>
    </source>
</evidence>
<proteinExistence type="inferred from homology"/>
<evidence type="ECO:0000256" key="1">
    <source>
        <dbReference type="ARBA" id="ARBA00004137"/>
    </source>
</evidence>
<evidence type="ECO:0000256" key="3">
    <source>
        <dbReference type="ARBA" id="ARBA00022448"/>
    </source>
</evidence>
<comment type="subcellular location">
    <subcellularLocation>
        <location evidence="1">Mitochondrion inner membrane</location>
        <topology evidence="1">Peripheral membrane protein</topology>
        <orientation evidence="1">Intermembrane side</orientation>
    </subcellularLocation>
</comment>
<dbReference type="EMBL" id="AVOT02017513">
    <property type="protein sequence ID" value="MBW0503675.1"/>
    <property type="molecule type" value="Genomic_DNA"/>
</dbReference>
<comment type="similarity">
    <text evidence="2">Belongs to the UQCRH/QCR6 family.</text>
</comment>
<keyword evidence="5" id="KW-0999">Mitochondrion inner membrane</keyword>
<dbReference type="PANTHER" id="PTHR15336:SF0">
    <property type="entry name" value="CYTOCHROME B-C1 COMPLEX SUBUNIT 6, MITOCHONDRIAL"/>
    <property type="match status" value="1"/>
</dbReference>
<dbReference type="Pfam" id="PF02320">
    <property type="entry name" value="UCR_hinge"/>
    <property type="match status" value="1"/>
</dbReference>
<evidence type="ECO:0000256" key="4">
    <source>
        <dbReference type="ARBA" id="ARBA00022660"/>
    </source>
</evidence>
<keyword evidence="6" id="KW-0249">Electron transport</keyword>
<keyword evidence="13" id="KW-1185">Reference proteome</keyword>
<dbReference type="SUPFAM" id="SSF81531">
    <property type="entry name" value="Non-heme 11 kDa protein of cytochrome bc1 complex (Ubiquinol-cytochrome c reductase)"/>
    <property type="match status" value="1"/>
</dbReference>
<evidence type="ECO:0000256" key="10">
    <source>
        <dbReference type="SAM" id="MobiDB-lite"/>
    </source>
</evidence>
<gene>
    <name evidence="12" type="ORF">O181_043390</name>
</gene>
<evidence type="ECO:0000256" key="8">
    <source>
        <dbReference type="ARBA" id="ARBA00023136"/>
    </source>
</evidence>
<evidence type="ECO:0000313" key="12">
    <source>
        <dbReference type="EMBL" id="MBW0503675.1"/>
    </source>
</evidence>
<keyword evidence="9" id="KW-1015">Disulfide bond</keyword>
<feature type="domain" description="Ubiquinol-cytochrome C reductase hinge" evidence="11">
    <location>
        <begin position="52"/>
        <end position="114"/>
    </location>
</feature>
<organism evidence="12 13">
    <name type="scientific">Austropuccinia psidii MF-1</name>
    <dbReference type="NCBI Taxonomy" id="1389203"/>
    <lineage>
        <taxon>Eukaryota</taxon>
        <taxon>Fungi</taxon>
        <taxon>Dikarya</taxon>
        <taxon>Basidiomycota</taxon>
        <taxon>Pucciniomycotina</taxon>
        <taxon>Pucciniomycetes</taxon>
        <taxon>Pucciniales</taxon>
        <taxon>Sphaerophragmiaceae</taxon>
        <taxon>Austropuccinia</taxon>
    </lineage>
</organism>
<accession>A0A9Q3DMG8</accession>
<dbReference type="OrthoDB" id="405848at2759"/>
<dbReference type="InterPro" id="IPR003422">
    <property type="entry name" value="Cyt_b-c1_6"/>
</dbReference>
<protein>
    <recommendedName>
        <fullName evidence="11">Ubiquinol-cytochrome C reductase hinge domain-containing protein</fullName>
    </recommendedName>
</protein>
<evidence type="ECO:0000256" key="9">
    <source>
        <dbReference type="ARBA" id="ARBA00023157"/>
    </source>
</evidence>
<dbReference type="InterPro" id="IPR023184">
    <property type="entry name" value="Ubol_cytC_Rdtase_hinge_dom"/>
</dbReference>
<evidence type="ECO:0000256" key="2">
    <source>
        <dbReference type="ARBA" id="ARBA00006498"/>
    </source>
</evidence>
<evidence type="ECO:0000256" key="7">
    <source>
        <dbReference type="ARBA" id="ARBA00023128"/>
    </source>
</evidence>
<keyword evidence="3" id="KW-0813">Transport</keyword>
<evidence type="ECO:0000256" key="5">
    <source>
        <dbReference type="ARBA" id="ARBA00022792"/>
    </source>
</evidence>
<dbReference type="Proteomes" id="UP000765509">
    <property type="component" value="Unassembled WGS sequence"/>
</dbReference>
<feature type="region of interest" description="Disordered" evidence="10">
    <location>
        <begin position="34"/>
        <end position="57"/>
    </location>
</feature>
<keyword evidence="7" id="KW-0496">Mitochondrion</keyword>
<keyword evidence="8" id="KW-0472">Membrane</keyword>
<keyword evidence="4" id="KW-0679">Respiratory chain</keyword>
<sequence>MTTSTTSSSSSSSTFSEKCSSFLVSVTDYLIPTVSAEAEQSEEAEEEEDPEDPAPAIREECTESKCSKYKHHFDHCQEKVQSGKGEKGEDCVEEFFHLMHCVDECATPKLASKLV</sequence>
<evidence type="ECO:0000313" key="13">
    <source>
        <dbReference type="Proteomes" id="UP000765509"/>
    </source>
</evidence>
<evidence type="ECO:0000259" key="11">
    <source>
        <dbReference type="Pfam" id="PF02320"/>
    </source>
</evidence>
<dbReference type="GO" id="GO:0006122">
    <property type="term" value="P:mitochondrial electron transport, ubiquinol to cytochrome c"/>
    <property type="evidence" value="ECO:0007669"/>
    <property type="project" value="InterPro"/>
</dbReference>
<dbReference type="GO" id="GO:0005743">
    <property type="term" value="C:mitochondrial inner membrane"/>
    <property type="evidence" value="ECO:0007669"/>
    <property type="project" value="UniProtKB-SubCell"/>
</dbReference>
<feature type="compositionally biased region" description="Acidic residues" evidence="10">
    <location>
        <begin position="39"/>
        <end position="52"/>
    </location>
</feature>
<name>A0A9Q3DMG8_9BASI</name>
<dbReference type="AlphaFoldDB" id="A0A9Q3DMG8"/>
<dbReference type="PANTHER" id="PTHR15336">
    <property type="entry name" value="UBIQUINOL-CYTOCHROME C REDUCTASE COMPLEX 7.8 KDA PROTEIN"/>
    <property type="match status" value="1"/>
</dbReference>